<feature type="domain" description="SLH" evidence="8">
    <location>
        <begin position="818"/>
        <end position="881"/>
    </location>
</feature>
<evidence type="ECO:0000313" key="9">
    <source>
        <dbReference type="EMBL" id="RIE02929.1"/>
    </source>
</evidence>
<dbReference type="PROSITE" id="PS50978">
    <property type="entry name" value="NEAT"/>
    <property type="match status" value="2"/>
</dbReference>
<dbReference type="Pfam" id="PF00395">
    <property type="entry name" value="SLH"/>
    <property type="match status" value="3"/>
</dbReference>
<feature type="region of interest" description="Disordered" evidence="6">
    <location>
        <begin position="622"/>
        <end position="644"/>
    </location>
</feature>
<dbReference type="InterPro" id="IPR050436">
    <property type="entry name" value="IsdA"/>
</dbReference>
<dbReference type="PROSITE" id="PS51272">
    <property type="entry name" value="SLH"/>
    <property type="match status" value="3"/>
</dbReference>
<organism evidence="9 10">
    <name type="scientific">Cohnella faecalis</name>
    <dbReference type="NCBI Taxonomy" id="2315694"/>
    <lineage>
        <taxon>Bacteria</taxon>
        <taxon>Bacillati</taxon>
        <taxon>Bacillota</taxon>
        <taxon>Bacilli</taxon>
        <taxon>Bacillales</taxon>
        <taxon>Paenibacillaceae</taxon>
        <taxon>Cohnella</taxon>
    </lineage>
</organism>
<name>A0A398CNU3_9BACL</name>
<feature type="domain" description="NEAT" evidence="7">
    <location>
        <begin position="648"/>
        <end position="765"/>
    </location>
</feature>
<dbReference type="SMART" id="SM00725">
    <property type="entry name" value="NEAT"/>
    <property type="match status" value="2"/>
</dbReference>
<comment type="caution">
    <text evidence="9">The sequence shown here is derived from an EMBL/GenBank/DDBJ whole genome shotgun (WGS) entry which is preliminary data.</text>
</comment>
<feature type="compositionally biased region" description="Low complexity" evidence="6">
    <location>
        <begin position="766"/>
        <end position="776"/>
    </location>
</feature>
<dbReference type="InterPro" id="IPR037250">
    <property type="entry name" value="NEAT_dom_sf"/>
</dbReference>
<feature type="domain" description="NEAT" evidence="7">
    <location>
        <begin position="431"/>
        <end position="553"/>
    </location>
</feature>
<feature type="region of interest" description="Disordered" evidence="6">
    <location>
        <begin position="766"/>
        <end position="825"/>
    </location>
</feature>
<proteinExistence type="predicted"/>
<reference evidence="9 10" key="1">
    <citation type="submission" date="2018-09" db="EMBL/GenBank/DDBJ databases">
        <title>Cohnella cavernae sp. nov., isolated from a karst cave.</title>
        <authorList>
            <person name="Zhu H."/>
        </authorList>
    </citation>
    <scope>NUCLEOTIDE SEQUENCE [LARGE SCALE GENOMIC DNA]</scope>
    <source>
        <strain evidence="9 10">K2E09-144</strain>
    </source>
</reference>
<keyword evidence="3" id="KW-0964">Secreted</keyword>
<feature type="compositionally biased region" description="Polar residues" evidence="6">
    <location>
        <begin position="811"/>
        <end position="825"/>
    </location>
</feature>
<evidence type="ECO:0000259" key="8">
    <source>
        <dbReference type="PROSITE" id="PS51272"/>
    </source>
</evidence>
<dbReference type="AlphaFoldDB" id="A0A398CNU3"/>
<evidence type="ECO:0000256" key="6">
    <source>
        <dbReference type="SAM" id="MobiDB-lite"/>
    </source>
</evidence>
<comment type="subcellular location">
    <subcellularLocation>
        <location evidence="1">Secreted</location>
        <location evidence="1">Cell wall</location>
        <topology evidence="1">Peptidoglycan-anchor</topology>
    </subcellularLocation>
</comment>
<dbReference type="Gene3D" id="2.60.40.1850">
    <property type="match status" value="2"/>
</dbReference>
<accession>A0A398CNU3</accession>
<dbReference type="Proteomes" id="UP000266340">
    <property type="component" value="Unassembled WGS sequence"/>
</dbReference>
<evidence type="ECO:0000313" key="10">
    <source>
        <dbReference type="Proteomes" id="UP000266340"/>
    </source>
</evidence>
<evidence type="ECO:0000256" key="3">
    <source>
        <dbReference type="ARBA" id="ARBA00022525"/>
    </source>
</evidence>
<evidence type="ECO:0000256" key="4">
    <source>
        <dbReference type="ARBA" id="ARBA00022729"/>
    </source>
</evidence>
<evidence type="ECO:0000259" key="7">
    <source>
        <dbReference type="PROSITE" id="PS50978"/>
    </source>
</evidence>
<keyword evidence="5" id="KW-0572">Peptidoglycan-anchor</keyword>
<evidence type="ECO:0000256" key="2">
    <source>
        <dbReference type="ARBA" id="ARBA00022512"/>
    </source>
</evidence>
<dbReference type="PANTHER" id="PTHR37824:SF1">
    <property type="entry name" value="IRON-REGULATED SURFACE DETERMINANT PROTEIN C"/>
    <property type="match status" value="1"/>
</dbReference>
<keyword evidence="4" id="KW-0732">Signal</keyword>
<dbReference type="PANTHER" id="PTHR37824">
    <property type="entry name" value="IRON-REGULATED SURFACE DETERMINANT PROTEIN C"/>
    <property type="match status" value="1"/>
</dbReference>
<feature type="compositionally biased region" description="Low complexity" evidence="6">
    <location>
        <begin position="624"/>
        <end position="633"/>
    </location>
</feature>
<dbReference type="InterPro" id="IPR001119">
    <property type="entry name" value="SLH_dom"/>
</dbReference>
<dbReference type="RefSeq" id="WP_119150956.1">
    <property type="nucleotide sequence ID" value="NZ_QXJM01000039.1"/>
</dbReference>
<dbReference type="Gene3D" id="1.20.1270.90">
    <property type="entry name" value="AF1782-like"/>
    <property type="match status" value="2"/>
</dbReference>
<sequence>MTVTPAVFEERLSAGYSLYDAAVEGDFDGTYPVGSKAALHSKLQLGKSLVEESPGNSVLLDAAYKIVDQAIKTFEASRITVDKSRLSQWLATASAWVTGKADGGTAASGMPSSNHSFADGEYTPLIFKSPAIGYEGPVTQVKNLIVEAQAVLDNVQATQAAVNAMLNKAVSGSDWELFEAQRLSAYDIEIMVLDSIGENAQISPHASDISPHAVMLQQQGPDYYQAYANFVFNNSSQTLTDSSIRQVSAAAATGLFGNNYTSTVARIVNVKKNDLPNLTGTPQYKSVMEQAYSEQEQLTPEPAENPLIATVKVYQSMVRSQNRTYKQTDMLWQGLWKLQYPLELPEAQRKTVFISFNKAYLDELKSLLAEARQLRNSASEGSGAGQHSAYQIGKLQDAIDLADKTATWLAAPRPQILTATNSLQAAIDAFEASASRNVYFSAVDATKPEFSRMETYFQKPAFVATNDDGTLKVTLTIVGSSSVPEFKVKNGNEYVEAATVSENGANDTRVVAFTVNSLSDLLDAQVRTVVPAANYDRTHSIRLNFNNVNNQALYELLQTATAAHQAAVVGTEPGQYPALAKTALANAIALANEEAVRLPAEQSNSAAAQLLLSRALDTFKASYNPTPGTNTPEPGTPNPGTGSGAGYPADGYHHMNFRILKDGSDAASMAYDYVVNQALVEVRGSSRIVKFVVKQSNEIKYFTIGGSSESVISRNSDKNTRVVSFSLPSLTGKLSGTVRIDWDAFNYHHTYDVQFLFNEASAASAGSSPSVPGAESNGNVGVGPDKVDEYKGETPPVDATSEENALPGENTAESGSGTPSIKFTDTSSHWARSSIEQAIKLGIVSGYADGSFRPNSMVTRGEFAVMISRALNLEGEGDTGSLQDFGNIPSWARAHVARAVALGIIGGFEDGTFRSGSQLSRAQLAVIIARAAQLEPDANAKPDFADTVQIPAWAQKEIAAAVKAGLIQGKVGNRFDPNATATRAEALTLIIRLLERNGSPV</sequence>
<keyword evidence="10" id="KW-1185">Reference proteome</keyword>
<evidence type="ECO:0008006" key="11">
    <source>
        <dbReference type="Google" id="ProtNLM"/>
    </source>
</evidence>
<dbReference type="OrthoDB" id="504962at2"/>
<evidence type="ECO:0000256" key="1">
    <source>
        <dbReference type="ARBA" id="ARBA00004168"/>
    </source>
</evidence>
<keyword evidence="2" id="KW-0134">Cell wall</keyword>
<gene>
    <name evidence="9" type="ORF">D3H35_20180</name>
</gene>
<dbReference type="CDD" id="cd06920">
    <property type="entry name" value="NEAT"/>
    <property type="match status" value="2"/>
</dbReference>
<dbReference type="EMBL" id="QXJM01000039">
    <property type="protein sequence ID" value="RIE02929.1"/>
    <property type="molecule type" value="Genomic_DNA"/>
</dbReference>
<dbReference type="InterPro" id="IPR006635">
    <property type="entry name" value="NEAT_dom"/>
</dbReference>
<dbReference type="Pfam" id="PF05031">
    <property type="entry name" value="NEAT"/>
    <property type="match status" value="2"/>
</dbReference>
<dbReference type="SUPFAM" id="SSF158911">
    <property type="entry name" value="NEAT domain-like"/>
    <property type="match status" value="2"/>
</dbReference>
<feature type="domain" description="SLH" evidence="8">
    <location>
        <begin position="941"/>
        <end position="1001"/>
    </location>
</feature>
<feature type="domain" description="SLH" evidence="8">
    <location>
        <begin position="883"/>
        <end position="940"/>
    </location>
</feature>
<protein>
    <recommendedName>
        <fullName evidence="11">S-layer homology domain-containing protein</fullName>
    </recommendedName>
</protein>
<evidence type="ECO:0000256" key="5">
    <source>
        <dbReference type="ARBA" id="ARBA00023088"/>
    </source>
</evidence>